<gene>
    <name evidence="23" type="ORF">ACFPET_12225</name>
</gene>
<evidence type="ECO:0000256" key="12">
    <source>
        <dbReference type="ARBA" id="ARBA00026218"/>
    </source>
</evidence>
<evidence type="ECO:0000256" key="3">
    <source>
        <dbReference type="ARBA" id="ARBA00011245"/>
    </source>
</evidence>
<keyword evidence="6" id="KW-0460">Magnesium</keyword>
<dbReference type="PANTHER" id="PTHR43758:SF2">
    <property type="entry name" value="OXIDIZED PURINE NUCLEOSIDE TRIPHOSPHATE HYDROLASE"/>
    <property type="match status" value="1"/>
</dbReference>
<dbReference type="InterPro" id="IPR015797">
    <property type="entry name" value="NUDIX_hydrolase-like_dom_sf"/>
</dbReference>
<keyword evidence="5" id="KW-0378">Hydrolase</keyword>
<evidence type="ECO:0000256" key="11">
    <source>
        <dbReference type="ARBA" id="ARBA00026103"/>
    </source>
</evidence>
<dbReference type="CDD" id="cd03427">
    <property type="entry name" value="NUDIX_MTH1_Nudt1"/>
    <property type="match status" value="1"/>
</dbReference>
<evidence type="ECO:0000313" key="24">
    <source>
        <dbReference type="Proteomes" id="UP001595823"/>
    </source>
</evidence>
<dbReference type="Pfam" id="PF00293">
    <property type="entry name" value="NUDIX"/>
    <property type="match status" value="1"/>
</dbReference>
<comment type="catalytic activity">
    <reaction evidence="7">
        <text>8-oxo-dATP + H2O = 8-oxo-dAMP + diphosphate + H(+)</text>
        <dbReference type="Rhea" id="RHEA:65396"/>
        <dbReference type="ChEBI" id="CHEBI:15377"/>
        <dbReference type="ChEBI" id="CHEBI:15378"/>
        <dbReference type="ChEBI" id="CHEBI:33019"/>
        <dbReference type="ChEBI" id="CHEBI:71361"/>
        <dbReference type="ChEBI" id="CHEBI:172871"/>
    </reaction>
    <physiologicalReaction direction="left-to-right" evidence="7">
        <dbReference type="Rhea" id="RHEA:65397"/>
    </physiologicalReaction>
</comment>
<evidence type="ECO:0000256" key="9">
    <source>
        <dbReference type="ARBA" id="ARBA00024486"/>
    </source>
</evidence>
<evidence type="ECO:0000259" key="22">
    <source>
        <dbReference type="PROSITE" id="PS51462"/>
    </source>
</evidence>
<dbReference type="RefSeq" id="WP_380621351.1">
    <property type="nucleotide sequence ID" value="NZ_JBHSDK010000015.1"/>
</dbReference>
<comment type="cofactor">
    <cofactor evidence="1">
        <name>Mg(2+)</name>
        <dbReference type="ChEBI" id="CHEBI:18420"/>
    </cofactor>
</comment>
<dbReference type="EC" id="3.6.1.56" evidence="11"/>
<evidence type="ECO:0000313" key="23">
    <source>
        <dbReference type="EMBL" id="MFC4335971.1"/>
    </source>
</evidence>
<proteinExistence type="inferred from homology"/>
<evidence type="ECO:0000256" key="20">
    <source>
        <dbReference type="ARBA" id="ARBA00049032"/>
    </source>
</evidence>
<dbReference type="PANTHER" id="PTHR43758">
    <property type="entry name" value="7,8-DIHYDRO-8-OXOGUANINE TRIPHOSPHATASE"/>
    <property type="match status" value="1"/>
</dbReference>
<dbReference type="InterPro" id="IPR003563">
    <property type="entry name" value="8ODP"/>
</dbReference>
<comment type="catalytic activity">
    <reaction evidence="9">
        <text>8-oxo-dGTP + H2O = 8-oxo-dGMP + diphosphate + H(+)</text>
        <dbReference type="Rhea" id="RHEA:31575"/>
        <dbReference type="ChEBI" id="CHEBI:15377"/>
        <dbReference type="ChEBI" id="CHEBI:15378"/>
        <dbReference type="ChEBI" id="CHEBI:33019"/>
        <dbReference type="ChEBI" id="CHEBI:63224"/>
        <dbReference type="ChEBI" id="CHEBI:77896"/>
    </reaction>
    <physiologicalReaction direction="left-to-right" evidence="9">
        <dbReference type="Rhea" id="RHEA:31576"/>
    </physiologicalReaction>
</comment>
<sequence>MPTRSTCLVLLVEGAGDERRLLLGRKQRGFGSGKVVAIGGHLEDGESAVGAAVRETREETGLVVKEAALRQVASIEFRFPARPEWDLDSTVFASGEFEGTLRPCEEIVPEWVPVGALPLESMWADSRHWLPPVLAGARVRARFVYGDDCETLADILIEPLFPDSL</sequence>
<evidence type="ECO:0000256" key="6">
    <source>
        <dbReference type="ARBA" id="ARBA00022842"/>
    </source>
</evidence>
<organism evidence="23 24">
    <name type="scientific">Salininema proteolyticum</name>
    <dbReference type="NCBI Taxonomy" id="1607685"/>
    <lineage>
        <taxon>Bacteria</taxon>
        <taxon>Bacillati</taxon>
        <taxon>Actinomycetota</taxon>
        <taxon>Actinomycetes</taxon>
        <taxon>Glycomycetales</taxon>
        <taxon>Glycomycetaceae</taxon>
        <taxon>Salininema</taxon>
    </lineage>
</organism>
<accession>A0ABV8TYS3</accession>
<evidence type="ECO:0000256" key="10">
    <source>
        <dbReference type="ARBA" id="ARBA00024596"/>
    </source>
</evidence>
<dbReference type="SUPFAM" id="SSF55811">
    <property type="entry name" value="Nudix"/>
    <property type="match status" value="1"/>
</dbReference>
<evidence type="ECO:0000256" key="16">
    <source>
        <dbReference type="ARBA" id="ARBA00031927"/>
    </source>
</evidence>
<dbReference type="Proteomes" id="UP001595823">
    <property type="component" value="Unassembled WGS sequence"/>
</dbReference>
<comment type="similarity">
    <text evidence="2">Belongs to the Nudix hydrolase family.</text>
</comment>
<evidence type="ECO:0000256" key="19">
    <source>
        <dbReference type="ARBA" id="ARBA00048894"/>
    </source>
</evidence>
<dbReference type="InterPro" id="IPR020084">
    <property type="entry name" value="NUDIX_hydrolase_CS"/>
</dbReference>
<dbReference type="PROSITE" id="PS00893">
    <property type="entry name" value="NUDIX_BOX"/>
    <property type="match status" value="1"/>
</dbReference>
<evidence type="ECO:0000256" key="4">
    <source>
        <dbReference type="ARBA" id="ARBA00022723"/>
    </source>
</evidence>
<comment type="caution">
    <text evidence="23">The sequence shown here is derived from an EMBL/GenBank/DDBJ whole genome shotgun (WGS) entry which is preliminary data.</text>
</comment>
<evidence type="ECO:0000256" key="7">
    <source>
        <dbReference type="ARBA" id="ARBA00024448"/>
    </source>
</evidence>
<comment type="subunit">
    <text evidence="3">Monomer.</text>
</comment>
<evidence type="ECO:0000256" key="5">
    <source>
        <dbReference type="ARBA" id="ARBA00022801"/>
    </source>
</evidence>
<evidence type="ECO:0000256" key="18">
    <source>
        <dbReference type="ARBA" id="ARBA00048002"/>
    </source>
</evidence>
<dbReference type="Gene3D" id="3.90.79.10">
    <property type="entry name" value="Nucleoside Triphosphate Pyrophosphohydrolase"/>
    <property type="match status" value="1"/>
</dbReference>
<dbReference type="InterPro" id="IPR000086">
    <property type="entry name" value="NUDIX_hydrolase_dom"/>
</dbReference>
<evidence type="ECO:0000256" key="15">
    <source>
        <dbReference type="ARBA" id="ARBA00030682"/>
    </source>
</evidence>
<reference evidence="24" key="1">
    <citation type="journal article" date="2019" name="Int. J. Syst. Evol. Microbiol.">
        <title>The Global Catalogue of Microorganisms (GCM) 10K type strain sequencing project: providing services to taxonomists for standard genome sequencing and annotation.</title>
        <authorList>
            <consortium name="The Broad Institute Genomics Platform"/>
            <consortium name="The Broad Institute Genome Sequencing Center for Infectious Disease"/>
            <person name="Wu L."/>
            <person name="Ma J."/>
        </authorList>
    </citation>
    <scope>NUCLEOTIDE SEQUENCE [LARGE SCALE GENOMIC DNA]</scope>
    <source>
        <strain evidence="24">IBRC-M 10908</strain>
    </source>
</reference>
<evidence type="ECO:0000256" key="17">
    <source>
        <dbReference type="ARBA" id="ARBA00032071"/>
    </source>
</evidence>
<evidence type="ECO:0000256" key="14">
    <source>
        <dbReference type="ARBA" id="ARBA00030634"/>
    </source>
</evidence>
<comment type="catalytic activity">
    <reaction evidence="19">
        <text>O(6)-methyl-dGTP + H2O = O(6)-methyl-dGMP + diphosphate + H(+)</text>
        <dbReference type="Rhea" id="RHEA:67600"/>
        <dbReference type="ChEBI" id="CHEBI:15377"/>
        <dbReference type="ChEBI" id="CHEBI:15378"/>
        <dbReference type="ChEBI" id="CHEBI:33019"/>
        <dbReference type="ChEBI" id="CHEBI:169974"/>
        <dbReference type="ChEBI" id="CHEBI:169975"/>
    </reaction>
    <physiologicalReaction direction="left-to-right" evidence="19">
        <dbReference type="Rhea" id="RHEA:67601"/>
    </physiologicalReaction>
</comment>
<evidence type="ECO:0000256" key="13">
    <source>
        <dbReference type="ARBA" id="ARBA00029673"/>
    </source>
</evidence>
<comment type="function">
    <text evidence="21">Oxidized purine nucleoside triphosphate hydrolase which is a prominent sanitizer of the oxidized nucleotide pool. Catalyzes the hydrolysis of 2-oxo-dATP (2-hydroxy-dATP) into 2-oxo-dAMP. Also has a significant hydrolase activity toward 2-oxo-ATP, 8-oxo-dGTP and 8-oxo-dATP. Through the hydrolysis of oxidized purine nucleoside triphosphates, prevents their incorporation into DNA and the subsequent transversions A:T to C:G and G:C to T:A. Also catalyzes the hydrolysis of methylated purine nucleoside triphosphate preventing their integration into DNA. Through this antimutagenic activity protects cells from oxidative stress.</text>
</comment>
<comment type="catalytic activity">
    <reaction evidence="8">
        <text>2-oxo-dATP + H2O = 2-oxo-dAMP + diphosphate + H(+)</text>
        <dbReference type="Rhea" id="RHEA:31583"/>
        <dbReference type="ChEBI" id="CHEBI:15377"/>
        <dbReference type="ChEBI" id="CHEBI:15378"/>
        <dbReference type="ChEBI" id="CHEBI:33019"/>
        <dbReference type="ChEBI" id="CHEBI:63212"/>
        <dbReference type="ChEBI" id="CHEBI:77897"/>
        <dbReference type="EC" id="3.6.1.56"/>
    </reaction>
    <physiologicalReaction direction="left-to-right" evidence="8">
        <dbReference type="Rhea" id="RHEA:31584"/>
    </physiologicalReaction>
</comment>
<name>A0ABV8TYS3_9ACTN</name>
<evidence type="ECO:0000256" key="21">
    <source>
        <dbReference type="ARBA" id="ARBA00053094"/>
    </source>
</evidence>
<dbReference type="PROSITE" id="PS51462">
    <property type="entry name" value="NUDIX"/>
    <property type="match status" value="1"/>
</dbReference>
<comment type="catalytic activity">
    <reaction evidence="18">
        <text>N(6)-methyl-ATP + H2O = N(6)-methyl-AMP + diphosphate + H(+)</text>
        <dbReference type="Rhea" id="RHEA:67608"/>
        <dbReference type="ChEBI" id="CHEBI:15377"/>
        <dbReference type="ChEBI" id="CHEBI:15378"/>
        <dbReference type="ChEBI" id="CHEBI:33019"/>
        <dbReference type="ChEBI" id="CHEBI:144842"/>
        <dbReference type="ChEBI" id="CHEBI:172873"/>
    </reaction>
    <physiologicalReaction direction="left-to-right" evidence="18">
        <dbReference type="Rhea" id="RHEA:67609"/>
    </physiologicalReaction>
</comment>
<evidence type="ECO:0000256" key="8">
    <source>
        <dbReference type="ARBA" id="ARBA00024459"/>
    </source>
</evidence>
<protein>
    <recommendedName>
        <fullName evidence="12">Oxidized purine nucleoside triphosphate hydrolase</fullName>
        <ecNumber evidence="11">3.6.1.56</ecNumber>
    </recommendedName>
    <alternativeName>
        <fullName evidence="16">2-hydroxy-dATP diphosphatase</fullName>
    </alternativeName>
    <alternativeName>
        <fullName evidence="15">7,8-dihydro-8-oxoguanine triphosphatase</fullName>
    </alternativeName>
    <alternativeName>
        <fullName evidence="14">8-oxo-dGTPase</fullName>
    </alternativeName>
    <alternativeName>
        <fullName evidence="17">Methylated purine nucleoside triphosphate hydrolase</fullName>
    </alternativeName>
    <alternativeName>
        <fullName evidence="13">Nucleoside diphosphate-linked moiety X motif 1</fullName>
    </alternativeName>
</protein>
<dbReference type="EMBL" id="JBHSDK010000015">
    <property type="protein sequence ID" value="MFC4335971.1"/>
    <property type="molecule type" value="Genomic_DNA"/>
</dbReference>
<dbReference type="PRINTS" id="PR01403">
    <property type="entry name" value="8OXTPHPHTASE"/>
</dbReference>
<evidence type="ECO:0000256" key="2">
    <source>
        <dbReference type="ARBA" id="ARBA00005582"/>
    </source>
</evidence>
<feature type="domain" description="Nudix hydrolase" evidence="22">
    <location>
        <begin position="2"/>
        <end position="135"/>
    </location>
</feature>
<keyword evidence="4" id="KW-0479">Metal-binding</keyword>
<comment type="catalytic activity">
    <reaction evidence="20">
        <text>N(6)-methyl-dATP + H2O = N(6)-methyl-dAMP + diphosphate + H(+)</text>
        <dbReference type="Rhea" id="RHEA:67604"/>
        <dbReference type="ChEBI" id="CHEBI:15377"/>
        <dbReference type="ChEBI" id="CHEBI:15378"/>
        <dbReference type="ChEBI" id="CHEBI:33019"/>
        <dbReference type="ChEBI" id="CHEBI:169976"/>
        <dbReference type="ChEBI" id="CHEBI:172872"/>
    </reaction>
    <physiologicalReaction direction="left-to-right" evidence="20">
        <dbReference type="Rhea" id="RHEA:67605"/>
    </physiologicalReaction>
</comment>
<evidence type="ECO:0000256" key="1">
    <source>
        <dbReference type="ARBA" id="ARBA00001946"/>
    </source>
</evidence>
<comment type="catalytic activity">
    <reaction evidence="10">
        <text>2-oxo-ATP + H2O = 2-oxo-AMP + diphosphate + H(+)</text>
        <dbReference type="Rhea" id="RHEA:67392"/>
        <dbReference type="ChEBI" id="CHEBI:15377"/>
        <dbReference type="ChEBI" id="CHEBI:15378"/>
        <dbReference type="ChEBI" id="CHEBI:33019"/>
        <dbReference type="ChEBI" id="CHEBI:71395"/>
        <dbReference type="ChEBI" id="CHEBI:172878"/>
    </reaction>
    <physiologicalReaction direction="left-to-right" evidence="10">
        <dbReference type="Rhea" id="RHEA:67393"/>
    </physiologicalReaction>
</comment>
<keyword evidence="24" id="KW-1185">Reference proteome</keyword>